<dbReference type="GO" id="GO:0005737">
    <property type="term" value="C:cytoplasm"/>
    <property type="evidence" value="ECO:0007669"/>
    <property type="project" value="TreeGrafter"/>
</dbReference>
<dbReference type="AlphaFoldDB" id="A0A328D7Q8"/>
<dbReference type="Gene3D" id="4.10.1060.10">
    <property type="entry name" value="Zinc finger, RanBP2-type"/>
    <property type="match status" value="6"/>
</dbReference>
<dbReference type="PANTHER" id="PTHR23111:SF40">
    <property type="entry name" value="RNA-BINDING PROTEIN INVOLVED IN HETEROCHROMATIN ASSEMBLY-RELATED"/>
    <property type="match status" value="1"/>
</dbReference>
<feature type="domain" description="RanBP2-type" evidence="5">
    <location>
        <begin position="522"/>
        <end position="551"/>
    </location>
</feature>
<evidence type="ECO:0000259" key="5">
    <source>
        <dbReference type="PROSITE" id="PS50199"/>
    </source>
</evidence>
<evidence type="ECO:0000256" key="4">
    <source>
        <dbReference type="PROSITE-ProRule" id="PRU00322"/>
    </source>
</evidence>
<keyword evidence="1" id="KW-0479">Metal-binding</keyword>
<dbReference type="Pfam" id="PF00641">
    <property type="entry name" value="Zn_ribbon_RanBP"/>
    <property type="match status" value="5"/>
</dbReference>
<dbReference type="GO" id="GO:0003729">
    <property type="term" value="F:mRNA binding"/>
    <property type="evidence" value="ECO:0007669"/>
    <property type="project" value="TreeGrafter"/>
</dbReference>
<feature type="domain" description="RanBP2-type" evidence="5">
    <location>
        <begin position="438"/>
        <end position="467"/>
    </location>
</feature>
<dbReference type="InterPro" id="IPR001876">
    <property type="entry name" value="Znf_RanBP2"/>
</dbReference>
<dbReference type="GO" id="GO:0008270">
    <property type="term" value="F:zinc ion binding"/>
    <property type="evidence" value="ECO:0007669"/>
    <property type="project" value="UniProtKB-KW"/>
</dbReference>
<keyword evidence="2 4" id="KW-0863">Zinc-finger</keyword>
<organism evidence="6 7">
    <name type="scientific">Cuscuta australis</name>
    <dbReference type="NCBI Taxonomy" id="267555"/>
    <lineage>
        <taxon>Eukaryota</taxon>
        <taxon>Viridiplantae</taxon>
        <taxon>Streptophyta</taxon>
        <taxon>Embryophyta</taxon>
        <taxon>Tracheophyta</taxon>
        <taxon>Spermatophyta</taxon>
        <taxon>Magnoliopsida</taxon>
        <taxon>eudicotyledons</taxon>
        <taxon>Gunneridae</taxon>
        <taxon>Pentapetalae</taxon>
        <taxon>asterids</taxon>
        <taxon>lamiids</taxon>
        <taxon>Solanales</taxon>
        <taxon>Convolvulaceae</taxon>
        <taxon>Cuscuteae</taxon>
        <taxon>Cuscuta</taxon>
        <taxon>Cuscuta subgen. Grammica</taxon>
        <taxon>Cuscuta sect. Cleistogrammica</taxon>
    </lineage>
</organism>
<keyword evidence="3" id="KW-0862">Zinc</keyword>
<proteinExistence type="predicted"/>
<dbReference type="EMBL" id="NQVE01000188">
    <property type="protein sequence ID" value="RAL41474.1"/>
    <property type="molecule type" value="Genomic_DNA"/>
</dbReference>
<evidence type="ECO:0000313" key="6">
    <source>
        <dbReference type="EMBL" id="RAL41474.1"/>
    </source>
</evidence>
<dbReference type="Proteomes" id="UP000249390">
    <property type="component" value="Unassembled WGS sequence"/>
</dbReference>
<dbReference type="InterPro" id="IPR036443">
    <property type="entry name" value="Znf_RanBP2_sf"/>
</dbReference>
<feature type="domain" description="RanBP2-type" evidence="5">
    <location>
        <begin position="489"/>
        <end position="518"/>
    </location>
</feature>
<dbReference type="SMART" id="SM00547">
    <property type="entry name" value="ZnF_RBZ"/>
    <property type="match status" value="6"/>
</dbReference>
<gene>
    <name evidence="6" type="ORF">DM860_010268</name>
</gene>
<dbReference type="PROSITE" id="PS01358">
    <property type="entry name" value="ZF_RANBP2_1"/>
    <property type="match status" value="5"/>
</dbReference>
<feature type="domain" description="RanBP2-type" evidence="5">
    <location>
        <begin position="387"/>
        <end position="416"/>
    </location>
</feature>
<accession>A0A328D7Q8</accession>
<feature type="domain" description="RanBP2-type" evidence="5">
    <location>
        <begin position="338"/>
        <end position="367"/>
    </location>
</feature>
<sequence length="569" mass="65150">MSASGVFVRFGASIFRRRLHRGSLRIASSLRPIIFGNPIVRFHRHCSSASAAECVLTSTVDSSENQASVGRHPWPEWVNFVDCLNAKCYLAKSSGTSSPGVAGREENGDESVYKDMHALKSACLSFGRERFDMLKMLPTRDIQAVVEKGCPNLFRKAVYSGKRLREYLQLNEEHACGACNLRGSCDRANMILKESDGVARTVDIVRLLFLYAMDPLVTSGGEKPPGRELIESSVRKLLSELIELSETPIDPELTKPTPATFPERKRSAGSIVDDDWESYEVGRQKSTGKKVGKDNVEMKRGDWICSKCNFMNYAKNMKCRECDAVAPKRFSGDDIEMRKGDWKCIKCDFINFASRSSCKMCTQPQPKQNLEEWQTPKRLPGNDHEMREGDWKCMKCDFINFASRSSCKMCTQPHPKQKLNREDWESPKRSLGNDQEMREGDWKCLKCEFINFASRSSCKRCSDAQPKQRLNSGEWEVPHRLTGNDTDMKEGDWKCIKCGFVNFTRRSSCKRCSEPQPKQLLNPGEWECPLCDYLNFRKNMTCKKCNHKRPRELQTEKRWEEKLYGKKPR</sequence>
<feature type="domain" description="RanBP2-type" evidence="5">
    <location>
        <begin position="299"/>
        <end position="328"/>
    </location>
</feature>
<keyword evidence="7" id="KW-1185">Reference proteome</keyword>
<evidence type="ECO:0000256" key="3">
    <source>
        <dbReference type="ARBA" id="ARBA00022833"/>
    </source>
</evidence>
<evidence type="ECO:0000256" key="2">
    <source>
        <dbReference type="ARBA" id="ARBA00022771"/>
    </source>
</evidence>
<reference evidence="6 7" key="1">
    <citation type="submission" date="2018-06" db="EMBL/GenBank/DDBJ databases">
        <title>The Genome of Cuscuta australis (Dodder) Provides Insight into the Evolution of Plant Parasitism.</title>
        <authorList>
            <person name="Liu H."/>
        </authorList>
    </citation>
    <scope>NUCLEOTIDE SEQUENCE [LARGE SCALE GENOMIC DNA]</scope>
    <source>
        <strain evidence="7">cv. Yunnan</strain>
        <tissue evidence="6">Vines</tissue>
    </source>
</reference>
<comment type="caution">
    <text evidence="6">The sequence shown here is derived from an EMBL/GenBank/DDBJ whole genome shotgun (WGS) entry which is preliminary data.</text>
</comment>
<evidence type="ECO:0000256" key="1">
    <source>
        <dbReference type="ARBA" id="ARBA00022723"/>
    </source>
</evidence>
<dbReference type="PROSITE" id="PS50199">
    <property type="entry name" value="ZF_RANBP2_2"/>
    <property type="match status" value="6"/>
</dbReference>
<dbReference type="SUPFAM" id="SSF90209">
    <property type="entry name" value="Ran binding protein zinc finger-like"/>
    <property type="match status" value="6"/>
</dbReference>
<evidence type="ECO:0000313" key="7">
    <source>
        <dbReference type="Proteomes" id="UP000249390"/>
    </source>
</evidence>
<dbReference type="PANTHER" id="PTHR23111">
    <property type="entry name" value="ZINC FINGER PROTEIN"/>
    <property type="match status" value="1"/>
</dbReference>
<name>A0A328D7Q8_9ASTE</name>
<protein>
    <recommendedName>
        <fullName evidence="5">RanBP2-type domain-containing protein</fullName>
    </recommendedName>
</protein>